<gene>
    <name evidence="8" type="ORF">H9838_09245</name>
</gene>
<feature type="transmembrane region" description="Helical" evidence="6">
    <location>
        <begin position="111"/>
        <end position="130"/>
    </location>
</feature>
<dbReference type="AlphaFoldDB" id="A0A9D2C220"/>
<sequence>MKTPKGPLFAAGKLLLVLLGNTLYALAIALFVLPSGLITGGTTGLGLVAQHLLGLPLSAFVGLFNAAMFVVGLCLLGKVFALTTAVSSFYFPLVLEVFQRQFQGVRLTSDPLLAAVCSGLLIGVGIGVVIRAGASTGGMDIPPLVLQKKFRVPVSVSMYAFDCTILLLQALFSQTEQVLYGLMLVLTYTLTLNKVMVVGSGQTQLKVVSKRYQEISQAILSQVDRGTTLLKSRGGFGQEEGYTVLTVVSARELPRLTRLVTAIDPEAFMVVSQVNEVRGRGFTRPKRDGEKPHG</sequence>
<evidence type="ECO:0000313" key="9">
    <source>
        <dbReference type="Proteomes" id="UP000823915"/>
    </source>
</evidence>
<proteinExistence type="predicted"/>
<dbReference type="PANTHER" id="PTHR33545:SF5">
    <property type="entry name" value="UPF0750 MEMBRANE PROTEIN YITT"/>
    <property type="match status" value="1"/>
</dbReference>
<dbReference type="InterPro" id="IPR051461">
    <property type="entry name" value="UPF0750_membrane"/>
</dbReference>
<reference evidence="8" key="2">
    <citation type="submission" date="2021-04" db="EMBL/GenBank/DDBJ databases">
        <authorList>
            <person name="Gilroy R."/>
        </authorList>
    </citation>
    <scope>NUCLEOTIDE SEQUENCE</scope>
    <source>
        <strain evidence="8">1282</strain>
    </source>
</reference>
<feature type="domain" description="DUF2179" evidence="7">
    <location>
        <begin position="225"/>
        <end position="279"/>
    </location>
</feature>
<accession>A0A9D2C220</accession>
<keyword evidence="2" id="KW-1003">Cell membrane</keyword>
<keyword evidence="4 6" id="KW-1133">Transmembrane helix</keyword>
<evidence type="ECO:0000313" key="8">
    <source>
        <dbReference type="EMBL" id="HIY27340.1"/>
    </source>
</evidence>
<evidence type="ECO:0000256" key="4">
    <source>
        <dbReference type="ARBA" id="ARBA00022989"/>
    </source>
</evidence>
<evidence type="ECO:0000256" key="2">
    <source>
        <dbReference type="ARBA" id="ARBA00022475"/>
    </source>
</evidence>
<name>A0A9D2C220_9FIRM</name>
<dbReference type="InterPro" id="IPR003740">
    <property type="entry name" value="YitT"/>
</dbReference>
<dbReference type="Gene3D" id="3.30.70.120">
    <property type="match status" value="1"/>
</dbReference>
<organism evidence="8 9">
    <name type="scientific">Candidatus Acutalibacter pullistercoris</name>
    <dbReference type="NCBI Taxonomy" id="2838418"/>
    <lineage>
        <taxon>Bacteria</taxon>
        <taxon>Bacillati</taxon>
        <taxon>Bacillota</taxon>
        <taxon>Clostridia</taxon>
        <taxon>Eubacteriales</taxon>
        <taxon>Acutalibacteraceae</taxon>
        <taxon>Acutalibacter</taxon>
    </lineage>
</organism>
<dbReference type="GO" id="GO:0005886">
    <property type="term" value="C:plasma membrane"/>
    <property type="evidence" value="ECO:0007669"/>
    <property type="project" value="UniProtKB-SubCell"/>
</dbReference>
<dbReference type="Pfam" id="PF10035">
    <property type="entry name" value="DUF2179"/>
    <property type="match status" value="1"/>
</dbReference>
<evidence type="ECO:0000256" key="1">
    <source>
        <dbReference type="ARBA" id="ARBA00004651"/>
    </source>
</evidence>
<feature type="transmembrane region" description="Helical" evidence="6">
    <location>
        <begin position="67"/>
        <end position="91"/>
    </location>
</feature>
<reference evidence="8" key="1">
    <citation type="journal article" date="2021" name="PeerJ">
        <title>Extensive microbial diversity within the chicken gut microbiome revealed by metagenomics and culture.</title>
        <authorList>
            <person name="Gilroy R."/>
            <person name="Ravi A."/>
            <person name="Getino M."/>
            <person name="Pursley I."/>
            <person name="Horton D.L."/>
            <person name="Alikhan N.F."/>
            <person name="Baker D."/>
            <person name="Gharbi K."/>
            <person name="Hall N."/>
            <person name="Watson M."/>
            <person name="Adriaenssens E.M."/>
            <person name="Foster-Nyarko E."/>
            <person name="Jarju S."/>
            <person name="Secka A."/>
            <person name="Antonio M."/>
            <person name="Oren A."/>
            <person name="Chaudhuri R.R."/>
            <person name="La Ragione R."/>
            <person name="Hildebrand F."/>
            <person name="Pallen M.J."/>
        </authorList>
    </citation>
    <scope>NUCLEOTIDE SEQUENCE</scope>
    <source>
        <strain evidence="8">1282</strain>
    </source>
</reference>
<feature type="transmembrane region" description="Helical" evidence="6">
    <location>
        <begin position="178"/>
        <end position="197"/>
    </location>
</feature>
<feature type="transmembrane region" description="Helical" evidence="6">
    <location>
        <begin position="37"/>
        <end position="55"/>
    </location>
</feature>
<protein>
    <submittedName>
        <fullName evidence="8">YitT family protein</fullName>
    </submittedName>
</protein>
<dbReference type="Pfam" id="PF02588">
    <property type="entry name" value="YitT_membrane"/>
    <property type="match status" value="1"/>
</dbReference>
<dbReference type="EMBL" id="DXDU01000151">
    <property type="protein sequence ID" value="HIY27340.1"/>
    <property type="molecule type" value="Genomic_DNA"/>
</dbReference>
<dbReference type="InterPro" id="IPR015867">
    <property type="entry name" value="N-reg_PII/ATP_PRibTrfase_C"/>
</dbReference>
<keyword evidence="5 6" id="KW-0472">Membrane</keyword>
<evidence type="ECO:0000256" key="5">
    <source>
        <dbReference type="ARBA" id="ARBA00023136"/>
    </source>
</evidence>
<dbReference type="Proteomes" id="UP000823915">
    <property type="component" value="Unassembled WGS sequence"/>
</dbReference>
<evidence type="ECO:0000256" key="3">
    <source>
        <dbReference type="ARBA" id="ARBA00022692"/>
    </source>
</evidence>
<dbReference type="PANTHER" id="PTHR33545">
    <property type="entry name" value="UPF0750 MEMBRANE PROTEIN YITT-RELATED"/>
    <property type="match status" value="1"/>
</dbReference>
<keyword evidence="3 6" id="KW-0812">Transmembrane</keyword>
<dbReference type="CDD" id="cd16380">
    <property type="entry name" value="YitT_C"/>
    <property type="match status" value="1"/>
</dbReference>
<comment type="subcellular location">
    <subcellularLocation>
        <location evidence="1">Cell membrane</location>
        <topology evidence="1">Multi-pass membrane protein</topology>
    </subcellularLocation>
</comment>
<dbReference type="InterPro" id="IPR019264">
    <property type="entry name" value="DUF2179"/>
</dbReference>
<evidence type="ECO:0000256" key="6">
    <source>
        <dbReference type="SAM" id="Phobius"/>
    </source>
</evidence>
<evidence type="ECO:0000259" key="7">
    <source>
        <dbReference type="Pfam" id="PF10035"/>
    </source>
</evidence>
<dbReference type="PIRSF" id="PIRSF006483">
    <property type="entry name" value="Membrane_protein_YitT"/>
    <property type="match status" value="1"/>
</dbReference>
<comment type="caution">
    <text evidence="8">The sequence shown here is derived from an EMBL/GenBank/DDBJ whole genome shotgun (WGS) entry which is preliminary data.</text>
</comment>